<dbReference type="PROSITE" id="PS51782">
    <property type="entry name" value="LYSM"/>
    <property type="match status" value="3"/>
</dbReference>
<dbReference type="PROSITE" id="PS51257">
    <property type="entry name" value="PROKAR_LIPOPROTEIN"/>
    <property type="match status" value="1"/>
</dbReference>
<feature type="domain" description="LysM" evidence="2">
    <location>
        <begin position="463"/>
        <end position="507"/>
    </location>
</feature>
<dbReference type="InterPro" id="IPR023346">
    <property type="entry name" value="Lysozyme-like_dom_sf"/>
</dbReference>
<accession>A0A9D5JVY4</accession>
<feature type="region of interest" description="Disordered" evidence="1">
    <location>
        <begin position="436"/>
        <end position="460"/>
    </location>
</feature>
<dbReference type="InterPro" id="IPR018392">
    <property type="entry name" value="LysM"/>
</dbReference>
<dbReference type="Proteomes" id="UP000649604">
    <property type="component" value="Unassembled WGS sequence"/>
</dbReference>
<feature type="domain" description="LysM" evidence="2">
    <location>
        <begin position="580"/>
        <end position="624"/>
    </location>
</feature>
<dbReference type="SUPFAM" id="SSF53955">
    <property type="entry name" value="Lysozyme-like"/>
    <property type="match status" value="1"/>
</dbReference>
<dbReference type="CDD" id="cd00118">
    <property type="entry name" value="LysM"/>
    <property type="match status" value="4"/>
</dbReference>
<sequence>MKLQICIKYLVYGAMLGSMVITGCSSSNTSEQAALEQVVPPQDVPAEAEESAQNAPDIEKIIQQAETHYAKGCDHYEQQQWALARQEFDTALETLLDADVDAETHYDLIKTYNRLFYKIHRLELEQDYLQGMLGEEDEESAEVPEMTASLDVPDEIPEDLTDMSAEPSQAIQEESVGEGEETVGDIFLDESDAVIMKYVKLFSNERSHYREGMERASMYLPMIREVLTEYKLPTELAYVCLVESNFRVDAVSPAGAVGLWQFVRSTARNYGLTIDKWVDERRDPEKSTEAAAKYLSDLYRMLGDWDLALAGYYMGEYRVHNAIGKYRTRDISELAKTRAFGNSAKNYVSRFKAAVLLAKNPQQYGVTVDVGHPLDYDTVEVEKGMQLRDIARRFHIEYHELRKLNPELRQATTPPGQGTYALKVPAGTGRIVIAQQASESSKASKPQASSPPASPAADPGQSFVYRVKRGDNLAKIAQQYKVDVHVLQRVNGISNPRYLQIGQKIQIPSSLVQNVDVITHTIQRGETLGAIANRYKVSVATLKAYNTIRNERRLQIGQLLRVPLSKSSMLANNQNTGKMLTYRVQRGDSLSKIASKFGVSVRQLQQWNNVKKGAVIYPGNRLKVWY</sequence>
<dbReference type="InterPro" id="IPR036779">
    <property type="entry name" value="LysM_dom_sf"/>
</dbReference>
<feature type="domain" description="LysM" evidence="2">
    <location>
        <begin position="518"/>
        <end position="562"/>
    </location>
</feature>
<proteinExistence type="predicted"/>
<dbReference type="SMART" id="SM00257">
    <property type="entry name" value="LysM"/>
    <property type="match status" value="4"/>
</dbReference>
<dbReference type="InterPro" id="IPR008258">
    <property type="entry name" value="Transglycosylase_SLT_dom_1"/>
</dbReference>
<dbReference type="AlphaFoldDB" id="A0A9D5JVY4"/>
<name>A0A9D5JVY4_9BACT</name>
<dbReference type="PANTHER" id="PTHR33734">
    <property type="entry name" value="LYSM DOMAIN-CONTAINING GPI-ANCHORED PROTEIN 2"/>
    <property type="match status" value="1"/>
</dbReference>
<dbReference type="Gene3D" id="3.10.350.10">
    <property type="entry name" value="LysM domain"/>
    <property type="match status" value="3"/>
</dbReference>
<feature type="compositionally biased region" description="Low complexity" evidence="1">
    <location>
        <begin position="436"/>
        <end position="457"/>
    </location>
</feature>
<reference evidence="3" key="1">
    <citation type="submission" date="2019-11" db="EMBL/GenBank/DDBJ databases">
        <title>Microbial mats filling the niche in hypersaline microbial mats.</title>
        <authorList>
            <person name="Wong H.L."/>
            <person name="Macleod F.I."/>
            <person name="White R.A. III"/>
            <person name="Burns B.P."/>
        </authorList>
    </citation>
    <scope>NUCLEOTIDE SEQUENCE</scope>
    <source>
        <strain evidence="3">Rbin_158</strain>
    </source>
</reference>
<dbReference type="PANTHER" id="PTHR33734:SF22">
    <property type="entry name" value="MEMBRANE-BOUND LYTIC MUREIN TRANSGLYCOSYLASE D"/>
    <property type="match status" value="1"/>
</dbReference>
<organism evidence="3 4">
    <name type="scientific">candidate division KSB3 bacterium</name>
    <dbReference type="NCBI Taxonomy" id="2044937"/>
    <lineage>
        <taxon>Bacteria</taxon>
        <taxon>candidate division KSB3</taxon>
    </lineage>
</organism>
<evidence type="ECO:0000256" key="1">
    <source>
        <dbReference type="SAM" id="MobiDB-lite"/>
    </source>
</evidence>
<dbReference type="EMBL" id="WJJP01000361">
    <property type="protein sequence ID" value="MBD3325135.1"/>
    <property type="molecule type" value="Genomic_DNA"/>
</dbReference>
<dbReference type="CDD" id="cd16894">
    <property type="entry name" value="MltD-like"/>
    <property type="match status" value="1"/>
</dbReference>
<evidence type="ECO:0000313" key="3">
    <source>
        <dbReference type="EMBL" id="MBD3325135.1"/>
    </source>
</evidence>
<gene>
    <name evidence="3" type="ORF">GF339_11160</name>
</gene>
<evidence type="ECO:0000259" key="2">
    <source>
        <dbReference type="PROSITE" id="PS51782"/>
    </source>
</evidence>
<dbReference type="Pfam" id="PF01464">
    <property type="entry name" value="SLT"/>
    <property type="match status" value="1"/>
</dbReference>
<comment type="caution">
    <text evidence="3">The sequence shown here is derived from an EMBL/GenBank/DDBJ whole genome shotgun (WGS) entry which is preliminary data.</text>
</comment>
<dbReference type="Pfam" id="PF01476">
    <property type="entry name" value="LysM"/>
    <property type="match status" value="3"/>
</dbReference>
<dbReference type="Gene3D" id="1.10.530.10">
    <property type="match status" value="1"/>
</dbReference>
<dbReference type="SUPFAM" id="SSF54106">
    <property type="entry name" value="LysM domain"/>
    <property type="match status" value="3"/>
</dbReference>
<protein>
    <submittedName>
        <fullName evidence="3">LysM peptidoglycan-binding domain-containing protein</fullName>
    </submittedName>
</protein>
<evidence type="ECO:0000313" key="4">
    <source>
        <dbReference type="Proteomes" id="UP000649604"/>
    </source>
</evidence>